<organism evidence="1">
    <name type="scientific">Amphimedon queenslandica</name>
    <name type="common">Sponge</name>
    <dbReference type="NCBI Taxonomy" id="400682"/>
    <lineage>
        <taxon>Eukaryota</taxon>
        <taxon>Metazoa</taxon>
        <taxon>Porifera</taxon>
        <taxon>Demospongiae</taxon>
        <taxon>Heteroscleromorpha</taxon>
        <taxon>Haplosclerida</taxon>
        <taxon>Niphatidae</taxon>
        <taxon>Amphimedon</taxon>
    </lineage>
</organism>
<reference evidence="1" key="1">
    <citation type="submission" date="2017-05" db="UniProtKB">
        <authorList>
            <consortium name="EnsemblMetazoa"/>
        </authorList>
    </citation>
    <scope>IDENTIFICATION</scope>
</reference>
<dbReference type="EnsemblMetazoa" id="Aqu2.1.08152_001">
    <property type="protein sequence ID" value="Aqu2.1.08152_001"/>
    <property type="gene ID" value="Aqu2.1.08152"/>
</dbReference>
<evidence type="ECO:0000313" key="1">
    <source>
        <dbReference type="EnsemblMetazoa" id="Aqu2.1.08152_001"/>
    </source>
</evidence>
<name>A0A1X7T138_AMPQE</name>
<dbReference type="InParanoid" id="A0A1X7T138"/>
<proteinExistence type="predicted"/>
<dbReference type="AlphaFoldDB" id="A0A1X7T138"/>
<protein>
    <submittedName>
        <fullName evidence="1">Uncharacterized protein</fullName>
    </submittedName>
</protein>
<sequence length="76" mass="8595">MVLTSAKDNEDLESVAAFADSDGNILSAQFYSIDPLPYAGTMYNLLRRLLGVSNLALVSKTRRLTVHGYWRLWPKY</sequence>
<accession>A0A1X7T138</accession>